<dbReference type="SUPFAM" id="SSF89796">
    <property type="entry name" value="CoA-transferase family III (CaiB/BaiF)"/>
    <property type="match status" value="1"/>
</dbReference>
<keyword evidence="2" id="KW-0413">Isomerase</keyword>
<sequence length="508" mass="54520">MAVKESREVVIEASPKEILDVVADIEAMPEWSDIHQSAQVLERHDDGRPRRARMKVKTAGVTDEIVLAYTWRDDGVTWTQESGKASRNQEGGYTLTPEGDKTRTKFDLSLDPLVPLPGFVIKRAIKGVIEINTDGLRKRCSRSRRAASHRDRRGPLAGVKVIELGGIGPGPHAGMVLADLGADVVRVRRPGGLTMPSEDRDLLHRGKRIVDLDVKAQPGALLALAAKADVLLDCFRPGTCERLGIGPDDCAAVNPRLIFARITGWGQDGPLASTAGHDINYLSQTGALSALGYADRPPMPPLNLVADFGGGSMLVLLGIVAALYERERSGKGQVIDAAMVDGVSVLAQMMWTMKAIGSLRDERESFLLDGGAPFYGCYETADGKYLAVGAIEPQFFAALLAGLGLKADDVPNQLDVGSYPRMRDIFAERFAGRTRDEWTEVFAGTDACVTPVLTWSEAAGNAHLTARSTVINVDGVDQAAPAPRFSRTPAGPVAAPPAATTPIDEINW</sequence>
<dbReference type="Gene3D" id="3.40.50.10540">
    <property type="entry name" value="Crotonobetainyl-coa:carnitine coa-transferase, domain 1"/>
    <property type="match status" value="1"/>
</dbReference>
<dbReference type="CDD" id="cd07819">
    <property type="entry name" value="SRPBCC_2"/>
    <property type="match status" value="1"/>
</dbReference>
<dbReference type="InterPro" id="IPR050509">
    <property type="entry name" value="CoA-transferase_III"/>
</dbReference>
<dbReference type="SUPFAM" id="SSF55961">
    <property type="entry name" value="Bet v1-like"/>
    <property type="match status" value="1"/>
</dbReference>
<evidence type="ECO:0000256" key="1">
    <source>
        <dbReference type="ARBA" id="ARBA00008383"/>
    </source>
</evidence>
<evidence type="ECO:0000313" key="6">
    <source>
        <dbReference type="EMBL" id="BCI85692.1"/>
    </source>
</evidence>
<dbReference type="InterPro" id="IPR044855">
    <property type="entry name" value="CoA-Trfase_III_dom3_sf"/>
</dbReference>
<dbReference type="EC" id="5.1.99.4" evidence="3"/>
<dbReference type="InterPro" id="IPR023393">
    <property type="entry name" value="START-like_dom_sf"/>
</dbReference>
<reference evidence="6 7" key="1">
    <citation type="submission" date="2020-07" db="EMBL/GenBank/DDBJ databases">
        <title>Mycobacterium kansasii (former subtype) with zoonotic potential isolated from diseased indoor pet cat, Japan.</title>
        <authorList>
            <person name="Fukano H."/>
            <person name="Terazono T."/>
            <person name="Hoshino Y."/>
        </authorList>
    </citation>
    <scope>NUCLEOTIDE SEQUENCE [LARGE SCALE GENOMIC DNA]</scope>
    <source>
        <strain evidence="6 7">Kuro-I</strain>
    </source>
</reference>
<dbReference type="FunFam" id="3.30.1540.10:FF:000004">
    <property type="entry name" value="Probable alpha-methylacyl-CoA racemase mcr"/>
    <property type="match status" value="1"/>
</dbReference>
<dbReference type="EMBL" id="AP023343">
    <property type="protein sequence ID" value="BCI85692.1"/>
    <property type="molecule type" value="Genomic_DNA"/>
</dbReference>
<dbReference type="Gene3D" id="3.30.1540.10">
    <property type="entry name" value="formyl-coa transferase, domain 3"/>
    <property type="match status" value="1"/>
</dbReference>
<proteinExistence type="inferred from homology"/>
<dbReference type="Proteomes" id="UP000516380">
    <property type="component" value="Chromosome"/>
</dbReference>
<dbReference type="PANTHER" id="PTHR48228:SF5">
    <property type="entry name" value="ALPHA-METHYLACYL-COA RACEMASE"/>
    <property type="match status" value="1"/>
</dbReference>
<name>A0A7G1I7I1_MYCKA</name>
<dbReference type="Gene3D" id="3.30.530.20">
    <property type="match status" value="1"/>
</dbReference>
<evidence type="ECO:0000256" key="4">
    <source>
        <dbReference type="ARBA" id="ARBA00074506"/>
    </source>
</evidence>
<evidence type="ECO:0000256" key="3">
    <source>
        <dbReference type="ARBA" id="ARBA00066407"/>
    </source>
</evidence>
<dbReference type="Pfam" id="PF02515">
    <property type="entry name" value="CoA_transf_3"/>
    <property type="match status" value="1"/>
</dbReference>
<evidence type="ECO:0000256" key="2">
    <source>
        <dbReference type="ARBA" id="ARBA00023235"/>
    </source>
</evidence>
<comment type="similarity">
    <text evidence="1">Belongs to the CoA-transferase III family.</text>
</comment>
<accession>A0A7G1I7I1</accession>
<evidence type="ECO:0000313" key="7">
    <source>
        <dbReference type="Proteomes" id="UP000516380"/>
    </source>
</evidence>
<dbReference type="PANTHER" id="PTHR48228">
    <property type="entry name" value="SUCCINYL-COA--D-CITRAMALATE COA-TRANSFERASE"/>
    <property type="match status" value="1"/>
</dbReference>
<protein>
    <recommendedName>
        <fullName evidence="4">Alpha-methylacyl-CoA racemase</fullName>
        <ecNumber evidence="3">5.1.99.4</ecNumber>
    </recommendedName>
</protein>
<dbReference type="AlphaFoldDB" id="A0A7G1I7I1"/>
<evidence type="ECO:0000256" key="5">
    <source>
        <dbReference type="SAM" id="MobiDB-lite"/>
    </source>
</evidence>
<dbReference type="InterPro" id="IPR023606">
    <property type="entry name" value="CoA-Trfase_III_dom_1_sf"/>
</dbReference>
<gene>
    <name evidence="6" type="ORF">NIIDMKKI_08980</name>
</gene>
<keyword evidence="7" id="KW-1185">Reference proteome</keyword>
<feature type="compositionally biased region" description="Low complexity" evidence="5">
    <location>
        <begin position="488"/>
        <end position="502"/>
    </location>
</feature>
<feature type="region of interest" description="Disordered" evidence="5">
    <location>
        <begin position="482"/>
        <end position="508"/>
    </location>
</feature>
<dbReference type="Pfam" id="PF10604">
    <property type="entry name" value="Polyketide_cyc2"/>
    <property type="match status" value="1"/>
</dbReference>
<organism evidence="6 7">
    <name type="scientific">Mycobacterium kansasii</name>
    <dbReference type="NCBI Taxonomy" id="1768"/>
    <lineage>
        <taxon>Bacteria</taxon>
        <taxon>Bacillati</taxon>
        <taxon>Actinomycetota</taxon>
        <taxon>Actinomycetes</taxon>
        <taxon>Mycobacteriales</taxon>
        <taxon>Mycobacteriaceae</taxon>
        <taxon>Mycobacterium</taxon>
    </lineage>
</organism>
<dbReference type="InterPro" id="IPR019587">
    <property type="entry name" value="Polyketide_cyclase/dehydratase"/>
</dbReference>
<feature type="region of interest" description="Disordered" evidence="5">
    <location>
        <begin position="80"/>
        <end position="100"/>
    </location>
</feature>
<feature type="compositionally biased region" description="Polar residues" evidence="5">
    <location>
        <begin position="80"/>
        <end position="91"/>
    </location>
</feature>
<dbReference type="GO" id="GO:0008111">
    <property type="term" value="F:alpha-methylacyl-CoA racemase activity"/>
    <property type="evidence" value="ECO:0007669"/>
    <property type="project" value="UniProtKB-EC"/>
</dbReference>
<dbReference type="FunFam" id="3.40.50.10540:FF:000004">
    <property type="entry name" value="Probable alpha-methylacyl-CoA racemase mcr"/>
    <property type="match status" value="1"/>
</dbReference>
<dbReference type="InterPro" id="IPR003673">
    <property type="entry name" value="CoA-Trfase_fam_III"/>
</dbReference>